<keyword evidence="8" id="KW-0547">Nucleotide-binding</keyword>
<dbReference type="NCBIfam" id="NF004628">
    <property type="entry name" value="PRK05972.1"/>
    <property type="match status" value="1"/>
</dbReference>
<dbReference type="NCBIfam" id="TIGR02778">
    <property type="entry name" value="ligD_pol"/>
    <property type="match status" value="1"/>
</dbReference>
<dbReference type="Pfam" id="PF13298">
    <property type="entry name" value="LigD_N"/>
    <property type="match status" value="1"/>
</dbReference>
<evidence type="ECO:0000256" key="4">
    <source>
        <dbReference type="ARBA" id="ARBA00022679"/>
    </source>
</evidence>
<evidence type="ECO:0000256" key="20">
    <source>
        <dbReference type="ARBA" id="ARBA00034003"/>
    </source>
</evidence>
<keyword evidence="14" id="KW-0238">DNA-binding</keyword>
<dbReference type="InterPro" id="IPR052171">
    <property type="entry name" value="NHEJ_LigD"/>
</dbReference>
<evidence type="ECO:0000256" key="2">
    <source>
        <dbReference type="ARBA" id="ARBA00012727"/>
    </source>
</evidence>
<dbReference type="GO" id="GO:0005524">
    <property type="term" value="F:ATP binding"/>
    <property type="evidence" value="ECO:0007669"/>
    <property type="project" value="UniProtKB-KW"/>
</dbReference>
<evidence type="ECO:0000256" key="11">
    <source>
        <dbReference type="ARBA" id="ARBA00022839"/>
    </source>
</evidence>
<keyword evidence="3 23" id="KW-0436">Ligase</keyword>
<comment type="catalytic activity">
    <reaction evidence="20">
        <text>ATP + (deoxyribonucleotide)n-3'-hydroxyl + 5'-phospho-(deoxyribonucleotide)m = (deoxyribonucleotide)n+m + AMP + diphosphate.</text>
        <dbReference type="EC" id="6.5.1.1"/>
    </reaction>
</comment>
<evidence type="ECO:0000256" key="3">
    <source>
        <dbReference type="ARBA" id="ARBA00022598"/>
    </source>
</evidence>
<keyword evidence="4" id="KW-0808">Transferase</keyword>
<evidence type="ECO:0000256" key="6">
    <source>
        <dbReference type="ARBA" id="ARBA00022722"/>
    </source>
</evidence>
<dbReference type="CDD" id="cd07971">
    <property type="entry name" value="OBF_DNA_ligase_LigD"/>
    <property type="match status" value="1"/>
</dbReference>
<dbReference type="GO" id="GO:0003910">
    <property type="term" value="F:DNA ligase (ATP) activity"/>
    <property type="evidence" value="ECO:0007669"/>
    <property type="project" value="UniProtKB-EC"/>
</dbReference>
<feature type="compositionally biased region" description="Low complexity" evidence="21">
    <location>
        <begin position="15"/>
        <end position="32"/>
    </location>
</feature>
<evidence type="ECO:0000256" key="10">
    <source>
        <dbReference type="ARBA" id="ARBA00022801"/>
    </source>
</evidence>
<dbReference type="NCBIfam" id="TIGR02776">
    <property type="entry name" value="NHEJ_ligase_prk"/>
    <property type="match status" value="1"/>
</dbReference>
<protein>
    <recommendedName>
        <fullName evidence="2">DNA ligase (ATP)</fullName>
        <ecNumber evidence="2">6.5.1.1</ecNumber>
    </recommendedName>
    <alternativeName>
        <fullName evidence="19">NHEJ DNA polymerase</fullName>
    </alternativeName>
</protein>
<keyword evidence="16" id="KW-0234">DNA repair</keyword>
<gene>
    <name evidence="23" type="primary">ligD</name>
    <name evidence="23" type="ORF">I6G47_02585</name>
</gene>
<accession>A0A7T2YUD3</accession>
<evidence type="ECO:0000313" key="24">
    <source>
        <dbReference type="Proteomes" id="UP000595064"/>
    </source>
</evidence>
<dbReference type="Gene3D" id="2.40.50.140">
    <property type="entry name" value="Nucleic acid-binding proteins"/>
    <property type="match status" value="1"/>
</dbReference>
<dbReference type="NCBIfam" id="TIGR02777">
    <property type="entry name" value="LigD_PE_dom"/>
    <property type="match status" value="1"/>
</dbReference>
<name>A0A7T2YUD3_9BURK</name>
<evidence type="ECO:0000256" key="17">
    <source>
        <dbReference type="ARBA" id="ARBA00023211"/>
    </source>
</evidence>
<evidence type="ECO:0000256" key="15">
    <source>
        <dbReference type="ARBA" id="ARBA00023172"/>
    </source>
</evidence>
<dbReference type="CDD" id="cd07906">
    <property type="entry name" value="Adenylation_DNA_ligase_LigD_LigC"/>
    <property type="match status" value="1"/>
</dbReference>
<feature type="compositionally biased region" description="Low complexity" evidence="21">
    <location>
        <begin position="220"/>
        <end position="236"/>
    </location>
</feature>
<evidence type="ECO:0000256" key="1">
    <source>
        <dbReference type="ARBA" id="ARBA00001936"/>
    </source>
</evidence>
<dbReference type="SUPFAM" id="SSF50249">
    <property type="entry name" value="Nucleic acid-binding proteins"/>
    <property type="match status" value="1"/>
</dbReference>
<dbReference type="InterPro" id="IPR014146">
    <property type="entry name" value="LigD_ligase_dom"/>
</dbReference>
<dbReference type="EMBL" id="CP065748">
    <property type="protein sequence ID" value="QPS81989.1"/>
    <property type="molecule type" value="Genomic_DNA"/>
</dbReference>
<dbReference type="GO" id="GO:0046872">
    <property type="term" value="F:metal ion binding"/>
    <property type="evidence" value="ECO:0007669"/>
    <property type="project" value="UniProtKB-KW"/>
</dbReference>
<evidence type="ECO:0000259" key="22">
    <source>
        <dbReference type="PROSITE" id="PS50160"/>
    </source>
</evidence>
<dbReference type="SUPFAM" id="SSF56091">
    <property type="entry name" value="DNA ligase/mRNA capping enzyme, catalytic domain"/>
    <property type="match status" value="1"/>
</dbReference>
<feature type="region of interest" description="Disordered" evidence="21">
    <location>
        <begin position="220"/>
        <end position="241"/>
    </location>
</feature>
<evidence type="ECO:0000256" key="13">
    <source>
        <dbReference type="ARBA" id="ARBA00022932"/>
    </source>
</evidence>
<dbReference type="Pfam" id="PF01068">
    <property type="entry name" value="DNA_ligase_A_M"/>
    <property type="match status" value="1"/>
</dbReference>
<dbReference type="Pfam" id="PF21686">
    <property type="entry name" value="LigD_Prim-Pol"/>
    <property type="match status" value="1"/>
</dbReference>
<dbReference type="InterPro" id="IPR014143">
    <property type="entry name" value="NHEJ_ligase_prk"/>
</dbReference>
<evidence type="ECO:0000256" key="21">
    <source>
        <dbReference type="SAM" id="MobiDB-lite"/>
    </source>
</evidence>
<dbReference type="GO" id="GO:0003887">
    <property type="term" value="F:DNA-directed DNA polymerase activity"/>
    <property type="evidence" value="ECO:0007669"/>
    <property type="project" value="UniProtKB-KW"/>
</dbReference>
<dbReference type="InterPro" id="IPR012309">
    <property type="entry name" value="DNA_ligase_ATP-dep_C"/>
</dbReference>
<evidence type="ECO:0000313" key="23">
    <source>
        <dbReference type="EMBL" id="QPS81989.1"/>
    </source>
</evidence>
<keyword evidence="24" id="KW-1185">Reference proteome</keyword>
<evidence type="ECO:0000256" key="14">
    <source>
        <dbReference type="ARBA" id="ARBA00023125"/>
    </source>
</evidence>
<dbReference type="Gene3D" id="3.30.470.30">
    <property type="entry name" value="DNA ligase/mRNA capping enzyme"/>
    <property type="match status" value="1"/>
</dbReference>
<evidence type="ECO:0000256" key="19">
    <source>
        <dbReference type="ARBA" id="ARBA00029943"/>
    </source>
</evidence>
<evidence type="ECO:0000256" key="18">
    <source>
        <dbReference type="ARBA" id="ARBA00023268"/>
    </source>
</evidence>
<dbReference type="EC" id="6.5.1.1" evidence="2"/>
<dbReference type="GO" id="GO:0003677">
    <property type="term" value="F:DNA binding"/>
    <property type="evidence" value="ECO:0007669"/>
    <property type="project" value="UniProtKB-KW"/>
</dbReference>
<feature type="region of interest" description="Disordered" evidence="21">
    <location>
        <begin position="553"/>
        <end position="584"/>
    </location>
</feature>
<dbReference type="KEGG" id="dla:I6G47_02585"/>
<reference evidence="23 24" key="1">
    <citation type="submission" date="2020-12" db="EMBL/GenBank/DDBJ databases">
        <title>FDA dAtabase for Regulatory Grade micrObial Sequences (FDA-ARGOS): Supporting development and validation of Infectious Disease Dx tests.</title>
        <authorList>
            <person name="Sproer C."/>
            <person name="Gronow S."/>
            <person name="Severitt S."/>
            <person name="Schroder I."/>
            <person name="Tallon L."/>
            <person name="Sadzewicz L."/>
            <person name="Zhao X."/>
            <person name="Boylan J."/>
            <person name="Ott S."/>
            <person name="Bowen H."/>
            <person name="Vavikolanu K."/>
            <person name="Mehta A."/>
            <person name="Aluvathingal J."/>
            <person name="Nadendla S."/>
            <person name="Lowell S."/>
            <person name="Myers T."/>
            <person name="Yan Y."/>
            <person name="Sichtig H."/>
        </authorList>
    </citation>
    <scope>NUCLEOTIDE SEQUENCE [LARGE SCALE GENOMIC DNA]</scope>
    <source>
        <strain evidence="23 24">FDAARGOS_890</strain>
    </source>
</reference>
<keyword evidence="13" id="KW-0239">DNA-directed DNA polymerase</keyword>
<organism evidence="23 24">
    <name type="scientific">Delftia lacustris</name>
    <dbReference type="NCBI Taxonomy" id="558537"/>
    <lineage>
        <taxon>Bacteria</taxon>
        <taxon>Pseudomonadati</taxon>
        <taxon>Pseudomonadota</taxon>
        <taxon>Betaproteobacteria</taxon>
        <taxon>Burkholderiales</taxon>
        <taxon>Comamonadaceae</taxon>
        <taxon>Delftia</taxon>
    </lineage>
</organism>
<evidence type="ECO:0000256" key="16">
    <source>
        <dbReference type="ARBA" id="ARBA00023204"/>
    </source>
</evidence>
<evidence type="ECO:0000256" key="7">
    <source>
        <dbReference type="ARBA" id="ARBA00022723"/>
    </source>
</evidence>
<dbReference type="InterPro" id="IPR014144">
    <property type="entry name" value="LigD_PE_domain"/>
</dbReference>
<dbReference type="Gene3D" id="3.30.1490.70">
    <property type="match status" value="1"/>
</dbReference>
<proteinExistence type="predicted"/>
<keyword evidence="6" id="KW-0540">Nuclease</keyword>
<dbReference type="InterPro" id="IPR014145">
    <property type="entry name" value="LigD_pol_dom"/>
</dbReference>
<keyword evidence="5" id="KW-0548">Nucleotidyltransferase</keyword>
<dbReference type="InterPro" id="IPR012310">
    <property type="entry name" value="DNA_ligase_ATP-dep_cent"/>
</dbReference>
<keyword evidence="10" id="KW-0378">Hydrolase</keyword>
<evidence type="ECO:0000256" key="12">
    <source>
        <dbReference type="ARBA" id="ARBA00022840"/>
    </source>
</evidence>
<comment type="cofactor">
    <cofactor evidence="1">
        <name>Mn(2+)</name>
        <dbReference type="ChEBI" id="CHEBI:29035"/>
    </cofactor>
</comment>
<dbReference type="Proteomes" id="UP000595064">
    <property type="component" value="Chromosome"/>
</dbReference>
<feature type="compositionally biased region" description="Basic and acidic residues" evidence="21">
    <location>
        <begin position="553"/>
        <end position="562"/>
    </location>
</feature>
<feature type="domain" description="ATP-dependent DNA ligase family profile" evidence="22">
    <location>
        <begin position="356"/>
        <end position="453"/>
    </location>
</feature>
<keyword evidence="17" id="KW-0464">Manganese</keyword>
<feature type="region of interest" description="Disordered" evidence="21">
    <location>
        <begin position="1"/>
        <end position="57"/>
    </location>
</feature>
<dbReference type="Gene3D" id="3.90.920.10">
    <property type="entry name" value="DNA primase, PRIM domain"/>
    <property type="match status" value="1"/>
</dbReference>
<dbReference type="GO" id="GO:0006281">
    <property type="term" value="P:DNA repair"/>
    <property type="evidence" value="ECO:0007669"/>
    <property type="project" value="UniProtKB-KW"/>
</dbReference>
<keyword evidence="11" id="KW-0269">Exonuclease</keyword>
<feature type="compositionally biased region" description="Polar residues" evidence="21">
    <location>
        <begin position="564"/>
        <end position="573"/>
    </location>
</feature>
<sequence>MPAPRRSHPVTQQPRRAAAAGGQDKAAASLAAYRQKRDFTRTPEPSAEPSSDTIAGQPGKGVLQFVIQKHWASHLHYDFRLELDGSMKSWAVPKGPSYDPADKRMAVQVEDHPMAYNRFEGQIPPGQYGAGKVIIWDRGTWWPQGNAAEGLRKGKLKFELRGHKLQGRWTLVRMRGKDDAKKPAWLLIKEHDGLERAAGEFSVVEDMPDSVAGLPLEPAAAATTETETETTTATAPAPAPARKQHAGTATMPQEIAPQLATLVDRPPTEAGQWIFESKFDGYRLLARIDSGTVRLVTRNGKDWTARMPALARALAALPLQTGWIDGEVLMLDSDDRPDFQALQNAFDGEHTDLLVFFAFDLLWHDGQDLRQQPVEQRRQRLQELLHKAPSDRVRFSQAFDAPPADLMAAACRLGLEGVIGKRRGSAYVSRRSMDWIKLKCGHRQEFVIAGYTDPQGSRTGLGALVLAVHGEDGQLHAAGKVGTGFNARTLADLRQRLDGLATGTSPLADTRGLGSQVHWVRPTLLAEVSFAQWTADGRIRHAVFQGLRTDKPARRIAKEEPQHVPSTASSPRTATRHKAAPPRMAKVARLPATIAITHAERVIDPSTGITKMELARYYATVAPFMITHLKARPVAMVRAPEGIEGELFFQKHMDQTPLQGIAALAPELDPGHAPLMEVARREGLVAAAQMNTIEWHTWNARRDRIDRPDRMTFDLDPGEGVPWTQVQEAATLLHVLLQELELPAFLKTSGGKGLHVVVPIKRLLDWDTVKAFSQAVVQHLASTVPQRFVAKSGPRNRVGKIFVDYLRNGFGATTACAWTARARPGMGISVPVGWNELDRLTSGAHWTIRSVDQRLRLGNSPWEHYGTAATSLGRAMKALGFEAPAREAPPTRKAQR</sequence>
<evidence type="ECO:0000256" key="9">
    <source>
        <dbReference type="ARBA" id="ARBA00022763"/>
    </source>
</evidence>
<dbReference type="AlphaFoldDB" id="A0A7T2YUD3"/>
<dbReference type="Pfam" id="PF04679">
    <property type="entry name" value="DNA_ligase_A_C"/>
    <property type="match status" value="1"/>
</dbReference>
<keyword evidence="9" id="KW-0227">DNA damage</keyword>
<dbReference type="PANTHER" id="PTHR42705:SF2">
    <property type="entry name" value="BIFUNCTIONAL NON-HOMOLOGOUS END JOINING PROTEIN LIGD"/>
    <property type="match status" value="1"/>
</dbReference>
<dbReference type="RefSeq" id="WP_016451499.1">
    <property type="nucleotide sequence ID" value="NZ_CP065748.1"/>
</dbReference>
<keyword evidence="18" id="KW-0511">Multifunctional enzyme</keyword>
<keyword evidence="12" id="KW-0067">ATP-binding</keyword>
<dbReference type="InterPro" id="IPR012340">
    <property type="entry name" value="NA-bd_OB-fold"/>
</dbReference>
<evidence type="ECO:0000256" key="8">
    <source>
        <dbReference type="ARBA" id="ARBA00022741"/>
    </source>
</evidence>
<evidence type="ECO:0000256" key="5">
    <source>
        <dbReference type="ARBA" id="ARBA00022695"/>
    </source>
</evidence>
<dbReference type="GO" id="GO:0006310">
    <property type="term" value="P:DNA recombination"/>
    <property type="evidence" value="ECO:0007669"/>
    <property type="project" value="UniProtKB-KW"/>
</dbReference>
<dbReference type="NCBIfam" id="TIGR02779">
    <property type="entry name" value="NHEJ_ligase_lig"/>
    <property type="match status" value="1"/>
</dbReference>
<keyword evidence="7" id="KW-0479">Metal-binding</keyword>
<dbReference type="GO" id="GO:0004527">
    <property type="term" value="F:exonuclease activity"/>
    <property type="evidence" value="ECO:0007669"/>
    <property type="project" value="UniProtKB-KW"/>
</dbReference>
<dbReference type="PROSITE" id="PS50160">
    <property type="entry name" value="DNA_LIGASE_A3"/>
    <property type="match status" value="1"/>
</dbReference>
<keyword evidence="15" id="KW-0233">DNA recombination</keyword>
<dbReference type="PANTHER" id="PTHR42705">
    <property type="entry name" value="BIFUNCTIONAL NON-HOMOLOGOUS END JOINING PROTEIN LIGD"/>
    <property type="match status" value="1"/>
</dbReference>